<feature type="transmembrane region" description="Helical" evidence="1">
    <location>
        <begin position="12"/>
        <end position="31"/>
    </location>
</feature>
<protein>
    <submittedName>
        <fullName evidence="2">Uncharacterized protein</fullName>
    </submittedName>
</protein>
<dbReference type="Proteomes" id="UP000821853">
    <property type="component" value="Unassembled WGS sequence"/>
</dbReference>
<keyword evidence="3" id="KW-1185">Reference proteome</keyword>
<dbReference type="EMBL" id="JABSTR010000008">
    <property type="protein sequence ID" value="KAH9377890.1"/>
    <property type="molecule type" value="Genomic_DNA"/>
</dbReference>
<evidence type="ECO:0000313" key="3">
    <source>
        <dbReference type="Proteomes" id="UP000821853"/>
    </source>
</evidence>
<dbReference type="VEuPathDB" id="VectorBase:HLOH_050038"/>
<dbReference type="AlphaFoldDB" id="A0A9J6GR56"/>
<gene>
    <name evidence="2" type="ORF">HPB48_023110</name>
</gene>
<sequence>MPLLVTRYGLRGALLLCGAIAMQAVPLVLLIRQPRLFKFALFILTRGSLASGSEKNKEQQIINAVAKTLAQEILLLSRYHHPASLN</sequence>
<proteinExistence type="predicted"/>
<keyword evidence="1" id="KW-1133">Transmembrane helix</keyword>
<accession>A0A9J6GR56</accession>
<keyword evidence="1" id="KW-0812">Transmembrane</keyword>
<organism evidence="2 3">
    <name type="scientific">Haemaphysalis longicornis</name>
    <name type="common">Bush tick</name>
    <dbReference type="NCBI Taxonomy" id="44386"/>
    <lineage>
        <taxon>Eukaryota</taxon>
        <taxon>Metazoa</taxon>
        <taxon>Ecdysozoa</taxon>
        <taxon>Arthropoda</taxon>
        <taxon>Chelicerata</taxon>
        <taxon>Arachnida</taxon>
        <taxon>Acari</taxon>
        <taxon>Parasitiformes</taxon>
        <taxon>Ixodida</taxon>
        <taxon>Ixodoidea</taxon>
        <taxon>Ixodidae</taxon>
        <taxon>Haemaphysalinae</taxon>
        <taxon>Haemaphysalis</taxon>
    </lineage>
</organism>
<keyword evidence="1" id="KW-0472">Membrane</keyword>
<comment type="caution">
    <text evidence="2">The sequence shown here is derived from an EMBL/GenBank/DDBJ whole genome shotgun (WGS) entry which is preliminary data.</text>
</comment>
<dbReference type="OrthoDB" id="6499973at2759"/>
<name>A0A9J6GR56_HAELO</name>
<evidence type="ECO:0000313" key="2">
    <source>
        <dbReference type="EMBL" id="KAH9377890.1"/>
    </source>
</evidence>
<evidence type="ECO:0000256" key="1">
    <source>
        <dbReference type="SAM" id="Phobius"/>
    </source>
</evidence>
<reference evidence="2 3" key="1">
    <citation type="journal article" date="2020" name="Cell">
        <title>Large-Scale Comparative Analyses of Tick Genomes Elucidate Their Genetic Diversity and Vector Capacities.</title>
        <authorList>
            <consortium name="Tick Genome and Microbiome Consortium (TIGMIC)"/>
            <person name="Jia N."/>
            <person name="Wang J."/>
            <person name="Shi W."/>
            <person name="Du L."/>
            <person name="Sun Y."/>
            <person name="Zhan W."/>
            <person name="Jiang J.F."/>
            <person name="Wang Q."/>
            <person name="Zhang B."/>
            <person name="Ji P."/>
            <person name="Bell-Sakyi L."/>
            <person name="Cui X.M."/>
            <person name="Yuan T.T."/>
            <person name="Jiang B.G."/>
            <person name="Yang W.F."/>
            <person name="Lam T.T."/>
            <person name="Chang Q.C."/>
            <person name="Ding S.J."/>
            <person name="Wang X.J."/>
            <person name="Zhu J.G."/>
            <person name="Ruan X.D."/>
            <person name="Zhao L."/>
            <person name="Wei J.T."/>
            <person name="Ye R.Z."/>
            <person name="Que T.C."/>
            <person name="Du C.H."/>
            <person name="Zhou Y.H."/>
            <person name="Cheng J.X."/>
            <person name="Dai P.F."/>
            <person name="Guo W.B."/>
            <person name="Han X.H."/>
            <person name="Huang E.J."/>
            <person name="Li L.F."/>
            <person name="Wei W."/>
            <person name="Gao Y.C."/>
            <person name="Liu J.Z."/>
            <person name="Shao H.Z."/>
            <person name="Wang X."/>
            <person name="Wang C.C."/>
            <person name="Yang T.C."/>
            <person name="Huo Q.B."/>
            <person name="Li W."/>
            <person name="Chen H.Y."/>
            <person name="Chen S.E."/>
            <person name="Zhou L.G."/>
            <person name="Ni X.B."/>
            <person name="Tian J.H."/>
            <person name="Sheng Y."/>
            <person name="Liu T."/>
            <person name="Pan Y.S."/>
            <person name="Xia L.Y."/>
            <person name="Li J."/>
            <person name="Zhao F."/>
            <person name="Cao W.C."/>
        </authorList>
    </citation>
    <scope>NUCLEOTIDE SEQUENCE [LARGE SCALE GENOMIC DNA]</scope>
    <source>
        <strain evidence="2">HaeL-2018</strain>
    </source>
</reference>